<proteinExistence type="predicted"/>
<keyword evidence="3" id="KW-1185">Reference proteome</keyword>
<feature type="transmembrane region" description="Helical" evidence="1">
    <location>
        <begin position="24"/>
        <end position="47"/>
    </location>
</feature>
<keyword evidence="1" id="KW-0472">Membrane</keyword>
<dbReference type="EMBL" id="CP133618">
    <property type="protein sequence ID" value="WMV38778.1"/>
    <property type="molecule type" value="Genomic_DNA"/>
</dbReference>
<gene>
    <name evidence="2" type="ORF">MTR67_032163</name>
</gene>
<feature type="transmembrane region" description="Helical" evidence="1">
    <location>
        <begin position="53"/>
        <end position="71"/>
    </location>
</feature>
<evidence type="ECO:0000256" key="1">
    <source>
        <dbReference type="SAM" id="Phobius"/>
    </source>
</evidence>
<dbReference type="AlphaFoldDB" id="A0AAF0ZHH4"/>
<reference evidence="2" key="1">
    <citation type="submission" date="2023-08" db="EMBL/GenBank/DDBJ databases">
        <title>A de novo genome assembly of Solanum verrucosum Schlechtendal, a Mexican diploid species geographically isolated from the other diploid A-genome species in potato relatives.</title>
        <authorList>
            <person name="Hosaka K."/>
        </authorList>
    </citation>
    <scope>NUCLEOTIDE SEQUENCE</scope>
    <source>
        <tissue evidence="2">Young leaves</tissue>
    </source>
</reference>
<organism evidence="2 3">
    <name type="scientific">Solanum verrucosum</name>
    <dbReference type="NCBI Taxonomy" id="315347"/>
    <lineage>
        <taxon>Eukaryota</taxon>
        <taxon>Viridiplantae</taxon>
        <taxon>Streptophyta</taxon>
        <taxon>Embryophyta</taxon>
        <taxon>Tracheophyta</taxon>
        <taxon>Spermatophyta</taxon>
        <taxon>Magnoliopsida</taxon>
        <taxon>eudicotyledons</taxon>
        <taxon>Gunneridae</taxon>
        <taxon>Pentapetalae</taxon>
        <taxon>asterids</taxon>
        <taxon>lamiids</taxon>
        <taxon>Solanales</taxon>
        <taxon>Solanaceae</taxon>
        <taxon>Solanoideae</taxon>
        <taxon>Solaneae</taxon>
        <taxon>Solanum</taxon>
    </lineage>
</organism>
<sequence>MPNISDCCDGTVPILDDRYVALRVFLETFSVTPHIFSVALLVVLHIFPATPHTFLVTIPAVTCIYFLQQLFRQHECFVHCSCNYSDNLLAVETNLFP</sequence>
<keyword evidence="1" id="KW-0812">Transmembrane</keyword>
<evidence type="ECO:0000313" key="3">
    <source>
        <dbReference type="Proteomes" id="UP001234989"/>
    </source>
</evidence>
<evidence type="ECO:0000313" key="2">
    <source>
        <dbReference type="EMBL" id="WMV38778.1"/>
    </source>
</evidence>
<accession>A0AAF0ZHH4</accession>
<keyword evidence="1" id="KW-1133">Transmembrane helix</keyword>
<name>A0AAF0ZHH4_SOLVR</name>
<protein>
    <submittedName>
        <fullName evidence="2">Uncharacterized protein</fullName>
    </submittedName>
</protein>
<dbReference type="Proteomes" id="UP001234989">
    <property type="component" value="Chromosome 7"/>
</dbReference>